<organism evidence="4 5">
    <name type="scientific">Saccharomycodes ludwigii</name>
    <dbReference type="NCBI Taxonomy" id="36035"/>
    <lineage>
        <taxon>Eukaryota</taxon>
        <taxon>Fungi</taxon>
        <taxon>Dikarya</taxon>
        <taxon>Ascomycota</taxon>
        <taxon>Saccharomycotina</taxon>
        <taxon>Saccharomycetes</taxon>
        <taxon>Saccharomycodales</taxon>
        <taxon>Saccharomycodaceae</taxon>
        <taxon>Saccharomycodes</taxon>
    </lineage>
</organism>
<dbReference type="PANTHER" id="PTHR30546:SF23">
    <property type="entry name" value="FLAVOPROTEIN-LIKE PROTEIN YCP4-RELATED"/>
    <property type="match status" value="1"/>
</dbReference>
<dbReference type="FunFam" id="3.40.50.360:FF:000001">
    <property type="entry name" value="NAD(P)H dehydrogenase (Quinone) FQR1-like"/>
    <property type="match status" value="1"/>
</dbReference>
<protein>
    <submittedName>
        <fullName evidence="4">Related to Flavoprotein-like protein YCP4</fullName>
    </submittedName>
</protein>
<proteinExistence type="inferred from homology"/>
<evidence type="ECO:0000256" key="2">
    <source>
        <dbReference type="SAM" id="MobiDB-lite"/>
    </source>
</evidence>
<feature type="compositionally biased region" description="Basic and acidic residues" evidence="2">
    <location>
        <begin position="212"/>
        <end position="224"/>
    </location>
</feature>
<dbReference type="InterPro" id="IPR005025">
    <property type="entry name" value="FMN_Rdtase-like_dom"/>
</dbReference>
<dbReference type="NCBIfam" id="TIGR01755">
    <property type="entry name" value="flav_wrbA"/>
    <property type="match status" value="1"/>
</dbReference>
<dbReference type="Proteomes" id="UP000262825">
    <property type="component" value="Unassembled WGS sequence"/>
</dbReference>
<dbReference type="GO" id="GO:0016020">
    <property type="term" value="C:membrane"/>
    <property type="evidence" value="ECO:0007669"/>
    <property type="project" value="TreeGrafter"/>
</dbReference>
<dbReference type="AlphaFoldDB" id="A0A376B625"/>
<evidence type="ECO:0000313" key="4">
    <source>
        <dbReference type="EMBL" id="SSD59914.1"/>
    </source>
</evidence>
<dbReference type="Pfam" id="PF03358">
    <property type="entry name" value="FMN_red"/>
    <property type="match status" value="1"/>
</dbReference>
<dbReference type="GO" id="GO:0032126">
    <property type="term" value="C:eisosome"/>
    <property type="evidence" value="ECO:0007669"/>
    <property type="project" value="UniProtKB-ARBA"/>
</dbReference>
<dbReference type="VEuPathDB" id="FungiDB:SCODWIG_01675"/>
<dbReference type="PANTHER" id="PTHR30546">
    <property type="entry name" value="FLAVODOXIN-RELATED PROTEIN WRBA-RELATED"/>
    <property type="match status" value="1"/>
</dbReference>
<dbReference type="GO" id="GO:0003955">
    <property type="term" value="F:NAD(P)H dehydrogenase (quinone) activity"/>
    <property type="evidence" value="ECO:0007669"/>
    <property type="project" value="InterPro"/>
</dbReference>
<accession>A0A376B625</accession>
<dbReference type="PROSITE" id="PS50902">
    <property type="entry name" value="FLAVODOXIN_LIKE"/>
    <property type="match status" value="1"/>
</dbReference>
<sequence>MTSSPKIAIITYSMYGHINILAESIQKGIQDKGGIADIYRIEETLPLEILQQLHAPAPPEDLPVATVNILTKYDGFLFGIPTRFGTVPSQWSAFWDATGSLWSEGALYGKPAGMFVSTASPGGGQETTVRNSLSYLVHHGLIYVPMGYKTTFGDLANVNEVHGGSPWGSGTISCNDGSRLPSDLELRMAKTQGSDFYAIVLKLNSTTNSSDVKQEPKEKGKETKVTTTTSTSKKDSKTKHASATADKGKPNSPVNVAPEKSKTGLTKCCTIM</sequence>
<dbReference type="InterPro" id="IPR008254">
    <property type="entry name" value="Flavodoxin/NO_synth"/>
</dbReference>
<keyword evidence="5" id="KW-1185">Reference proteome</keyword>
<evidence type="ECO:0000256" key="1">
    <source>
        <dbReference type="ARBA" id="ARBA00006961"/>
    </source>
</evidence>
<dbReference type="OrthoDB" id="504689at2759"/>
<dbReference type="EMBL" id="UFAJ01000230">
    <property type="protein sequence ID" value="SSD59914.1"/>
    <property type="molecule type" value="Genomic_DNA"/>
</dbReference>
<dbReference type="NCBIfam" id="NF002999">
    <property type="entry name" value="PRK03767.1"/>
    <property type="match status" value="1"/>
</dbReference>
<feature type="region of interest" description="Disordered" evidence="2">
    <location>
        <begin position="208"/>
        <end position="265"/>
    </location>
</feature>
<dbReference type="SUPFAM" id="SSF52218">
    <property type="entry name" value="Flavoproteins"/>
    <property type="match status" value="1"/>
</dbReference>
<name>A0A376B625_9ASCO</name>
<dbReference type="GO" id="GO:0010181">
    <property type="term" value="F:FMN binding"/>
    <property type="evidence" value="ECO:0007669"/>
    <property type="project" value="InterPro"/>
</dbReference>
<comment type="similarity">
    <text evidence="1">Belongs to the WrbA family.</text>
</comment>
<dbReference type="InterPro" id="IPR010089">
    <property type="entry name" value="Flavoprotein_WrbA-like"/>
</dbReference>
<dbReference type="Gene3D" id="3.40.50.360">
    <property type="match status" value="1"/>
</dbReference>
<dbReference type="InterPro" id="IPR029039">
    <property type="entry name" value="Flavoprotein-like_sf"/>
</dbReference>
<evidence type="ECO:0000313" key="5">
    <source>
        <dbReference type="Proteomes" id="UP000262825"/>
    </source>
</evidence>
<evidence type="ECO:0000259" key="3">
    <source>
        <dbReference type="PROSITE" id="PS50902"/>
    </source>
</evidence>
<gene>
    <name evidence="4" type="ORF">SCODWIG_01675</name>
</gene>
<reference evidence="5" key="1">
    <citation type="submission" date="2018-06" db="EMBL/GenBank/DDBJ databases">
        <authorList>
            <person name="Guldener U."/>
        </authorList>
    </citation>
    <scope>NUCLEOTIDE SEQUENCE [LARGE SCALE GENOMIC DNA]</scope>
    <source>
        <strain evidence="5">UTAD17</strain>
    </source>
</reference>
<dbReference type="GO" id="GO:0160020">
    <property type="term" value="P:positive regulation of ferroptosis"/>
    <property type="evidence" value="ECO:0007669"/>
    <property type="project" value="UniProtKB-ARBA"/>
</dbReference>
<feature type="domain" description="Flavodoxin-like" evidence="3">
    <location>
        <begin position="7"/>
        <end position="196"/>
    </location>
</feature>